<accession>A0ABS4XYE1</accession>
<evidence type="ECO:0000256" key="1">
    <source>
        <dbReference type="ARBA" id="ARBA00001933"/>
    </source>
</evidence>
<comment type="cofactor">
    <cofactor evidence="1">
        <name>pyridoxal 5'-phosphate</name>
        <dbReference type="ChEBI" id="CHEBI:597326"/>
    </cofactor>
</comment>
<dbReference type="EMBL" id="JAGIOH010000001">
    <property type="protein sequence ID" value="MBP2401521.1"/>
    <property type="molecule type" value="Genomic_DNA"/>
</dbReference>
<dbReference type="RefSeq" id="WP_209514068.1">
    <property type="nucleotide sequence ID" value="NZ_JAGIOH010000001.1"/>
</dbReference>
<dbReference type="PANTHER" id="PTHR48078:SF6">
    <property type="entry name" value="L-THREONINE DEHYDRATASE CATABOLIC TDCB"/>
    <property type="match status" value="1"/>
</dbReference>
<dbReference type="InterPro" id="IPR001926">
    <property type="entry name" value="TrpB-like_PALP"/>
</dbReference>
<dbReference type="SUPFAM" id="SSF53686">
    <property type="entry name" value="Tryptophan synthase beta subunit-like PLP-dependent enzymes"/>
    <property type="match status" value="1"/>
</dbReference>
<proteinExistence type="predicted"/>
<reference evidence="5 6" key="1">
    <citation type="submission" date="2021-03" db="EMBL/GenBank/DDBJ databases">
        <title>Sequencing the genomes of 1000 actinobacteria strains.</title>
        <authorList>
            <person name="Klenk H.-P."/>
        </authorList>
    </citation>
    <scope>NUCLEOTIDE SEQUENCE [LARGE SCALE GENOMIC DNA]</scope>
    <source>
        <strain evidence="5 6">DSM 41480</strain>
    </source>
</reference>
<dbReference type="Pfam" id="PF00291">
    <property type="entry name" value="PALP"/>
    <property type="match status" value="1"/>
</dbReference>
<name>A0ABS4XYE1_9ACTN</name>
<dbReference type="Gene3D" id="3.40.50.1100">
    <property type="match status" value="2"/>
</dbReference>
<evidence type="ECO:0000313" key="6">
    <source>
        <dbReference type="Proteomes" id="UP001519291"/>
    </source>
</evidence>
<comment type="caution">
    <text evidence="5">The sequence shown here is derived from an EMBL/GenBank/DDBJ whole genome shotgun (WGS) entry which is preliminary data.</text>
</comment>
<evidence type="ECO:0000259" key="4">
    <source>
        <dbReference type="Pfam" id="PF00291"/>
    </source>
</evidence>
<dbReference type="InterPro" id="IPR050147">
    <property type="entry name" value="Ser/Thr_Dehydratase"/>
</dbReference>
<dbReference type="EC" id="4.3.1.19" evidence="5"/>
<dbReference type="PANTHER" id="PTHR48078">
    <property type="entry name" value="THREONINE DEHYDRATASE, MITOCHONDRIAL-RELATED"/>
    <property type="match status" value="1"/>
</dbReference>
<evidence type="ECO:0000313" key="5">
    <source>
        <dbReference type="EMBL" id="MBP2401521.1"/>
    </source>
</evidence>
<dbReference type="InterPro" id="IPR036052">
    <property type="entry name" value="TrpB-like_PALP_sf"/>
</dbReference>
<keyword evidence="6" id="KW-1185">Reference proteome</keyword>
<keyword evidence="2" id="KW-0663">Pyridoxal phosphate</keyword>
<organism evidence="5 6">
    <name type="scientific">Streptomyces syringium</name>
    <dbReference type="NCBI Taxonomy" id="76729"/>
    <lineage>
        <taxon>Bacteria</taxon>
        <taxon>Bacillati</taxon>
        <taxon>Actinomycetota</taxon>
        <taxon>Actinomycetes</taxon>
        <taxon>Kitasatosporales</taxon>
        <taxon>Streptomycetaceae</taxon>
        <taxon>Streptomyces</taxon>
    </lineage>
</organism>
<evidence type="ECO:0000256" key="2">
    <source>
        <dbReference type="ARBA" id="ARBA00022898"/>
    </source>
</evidence>
<evidence type="ECO:0000256" key="3">
    <source>
        <dbReference type="ARBA" id="ARBA00023239"/>
    </source>
</evidence>
<gene>
    <name evidence="5" type="ORF">JO379_000990</name>
</gene>
<protein>
    <submittedName>
        <fullName evidence="5">Threonine dehydratase</fullName>
        <ecNumber evidence="5">4.3.1.19</ecNumber>
    </submittedName>
</protein>
<keyword evidence="3 5" id="KW-0456">Lyase</keyword>
<sequence>MLTSQDMHAVSPTAVRNMQQLIRPYIRHTPLLRSKAQSTADVYIKCENLQFTDSFKIRGALSALHGYRRFEPDTWHHISRHGVVTCSSGNFAQGLAHATAELDLAYSVVVPEGIPRAKRDQITRYNPMAQILEVPYATWRQTMTTSRYPELPGFFLASESNPYVTLGCATVGLEILEDLPDVDAVLVPYGGGHLAYSITSLLRASGRDIPVYAVEISTGAPLTASLRAGRPTDVPYEKSFVDGIGASFVLPAQFQRLKDKLAGVFTVTPDEIASALASLAFTDKIVCEGAGAAAYAAAVKHAGAYGWRRPCAIVSGGVIDPNVLVRILATTASLAATDAPATTDSLAAPAGQHS</sequence>
<feature type="domain" description="Tryptophan synthase beta chain-like PALP" evidence="4">
    <location>
        <begin position="22"/>
        <end position="316"/>
    </location>
</feature>
<dbReference type="GeneID" id="91567856"/>
<dbReference type="GO" id="GO:0004794">
    <property type="term" value="F:threonine deaminase activity"/>
    <property type="evidence" value="ECO:0007669"/>
    <property type="project" value="UniProtKB-EC"/>
</dbReference>
<dbReference type="Proteomes" id="UP001519291">
    <property type="component" value="Unassembled WGS sequence"/>
</dbReference>